<organism evidence="1 2">
    <name type="scientific">Bacillus phage v_B-Bak10</name>
    <dbReference type="NCBI Taxonomy" id="2094736"/>
    <lineage>
        <taxon>Viruses</taxon>
        <taxon>Duplodnaviria</taxon>
        <taxon>Heunggongvirae</taxon>
        <taxon>Uroviricota</taxon>
        <taxon>Caudoviricetes</taxon>
        <taxon>Sejongvirinae</taxon>
        <taxon>Basiliskvirus</taxon>
        <taxon>Basiliskvirus bak10</taxon>
    </lineage>
</organism>
<dbReference type="EMBL" id="MG967618">
    <property type="protein sequence ID" value="AXY83281.1"/>
    <property type="molecule type" value="Genomic_DNA"/>
</dbReference>
<protein>
    <submittedName>
        <fullName evidence="1">Uncharacterized protein</fullName>
    </submittedName>
</protein>
<proteinExistence type="predicted"/>
<evidence type="ECO:0000313" key="2">
    <source>
        <dbReference type="Proteomes" id="UP000262714"/>
    </source>
</evidence>
<dbReference type="Proteomes" id="UP000262714">
    <property type="component" value="Segment"/>
</dbReference>
<sequence>MLIRDIFLIENNQEIKIKHEEIKKGQLIKIITHNGRGVIFSAARVITLSDSYKDQTVTPFGTMTRGWVVEARIPPSSEVVTVRL</sequence>
<evidence type="ECO:0000313" key="1">
    <source>
        <dbReference type="EMBL" id="AXY83281.1"/>
    </source>
</evidence>
<keyword evidence="2" id="KW-1185">Reference proteome</keyword>
<reference evidence="1 2" key="1">
    <citation type="submission" date="2018-02" db="EMBL/GenBank/DDBJ databases">
        <title>Genomic characterization of three novel Basilisk-like phages infecting Bacillus anthracis.</title>
        <authorList>
            <person name="Farlow J."/>
            <person name="Bolkvadze D."/>
            <person name="Leshkasheli L."/>
            <person name="Kusradze I."/>
            <person name="Kotorashvili A."/>
            <person name="Kotaria N."/>
            <person name="Balarjishvili N."/>
            <person name="Kvachadze L."/>
            <person name="Nikolich M."/>
            <person name="Kutateladze M."/>
        </authorList>
    </citation>
    <scope>NUCLEOTIDE SEQUENCE [LARGE SCALE GENOMIC DNA]</scope>
</reference>
<gene>
    <name evidence="1" type="ORF">vBBBak10_105</name>
</gene>
<accession>A0A385IK63</accession>
<name>A0A385IK63_9CAUD</name>